<dbReference type="FunFam" id="1.10.455.10:FF:000001">
    <property type="entry name" value="30S ribosomal protein S7"/>
    <property type="match status" value="1"/>
</dbReference>
<evidence type="ECO:0000256" key="3">
    <source>
        <dbReference type="ARBA" id="ARBA00022730"/>
    </source>
</evidence>
<dbReference type="GO" id="GO:0006412">
    <property type="term" value="P:translation"/>
    <property type="evidence" value="ECO:0007669"/>
    <property type="project" value="UniProtKB-UniRule"/>
</dbReference>
<dbReference type="Gene3D" id="1.10.455.10">
    <property type="entry name" value="Ribosomal protein S7 domain"/>
    <property type="match status" value="1"/>
</dbReference>
<dbReference type="SUPFAM" id="SSF47973">
    <property type="entry name" value="Ribosomal protein S7"/>
    <property type="match status" value="1"/>
</dbReference>
<dbReference type="InterPro" id="IPR036823">
    <property type="entry name" value="Ribosomal_uS7_dom_sf"/>
</dbReference>
<dbReference type="InterPro" id="IPR023798">
    <property type="entry name" value="Ribosomal_uS7_dom"/>
</dbReference>
<dbReference type="PANTHER" id="PTHR11205">
    <property type="entry name" value="RIBOSOMAL PROTEIN S7"/>
    <property type="match status" value="1"/>
</dbReference>
<evidence type="ECO:0000256" key="6">
    <source>
        <dbReference type="ARBA" id="ARBA00023274"/>
    </source>
</evidence>
<comment type="similarity">
    <text evidence="1 7">Belongs to the universal ribosomal protein uS7 family.</text>
</comment>
<evidence type="ECO:0000256" key="4">
    <source>
        <dbReference type="ARBA" id="ARBA00022884"/>
    </source>
</evidence>
<dbReference type="PIRSF" id="PIRSF002122">
    <property type="entry name" value="RPS7p_RPS7a_RPS5e_RPS7o"/>
    <property type="match status" value="1"/>
</dbReference>
<gene>
    <name evidence="7" type="primary">rpsG</name>
    <name evidence="9" type="ORF">CUN48_01840</name>
</gene>
<dbReference type="GO" id="GO:0000049">
    <property type="term" value="F:tRNA binding"/>
    <property type="evidence" value="ECO:0007669"/>
    <property type="project" value="UniProtKB-UniRule"/>
</dbReference>
<dbReference type="GO" id="GO:0019843">
    <property type="term" value="F:rRNA binding"/>
    <property type="evidence" value="ECO:0007669"/>
    <property type="project" value="UniProtKB-UniRule"/>
</dbReference>
<dbReference type="AlphaFoldDB" id="A0A2M8QG15"/>
<comment type="function">
    <text evidence="7">One of the primary rRNA binding proteins, it binds directly to 16S rRNA where it nucleates assembly of the head domain of the 30S subunit. Is located at the subunit interface close to the decoding center, probably blocks exit of the E-site tRNA.</text>
</comment>
<evidence type="ECO:0000313" key="9">
    <source>
        <dbReference type="EMBL" id="PJF48714.1"/>
    </source>
</evidence>
<dbReference type="HAMAP" id="MF_00480_B">
    <property type="entry name" value="Ribosomal_uS7_B"/>
    <property type="match status" value="1"/>
</dbReference>
<dbReference type="InterPro" id="IPR000235">
    <property type="entry name" value="Ribosomal_uS7"/>
</dbReference>
<dbReference type="GO" id="GO:0015935">
    <property type="term" value="C:small ribosomal subunit"/>
    <property type="evidence" value="ECO:0007669"/>
    <property type="project" value="InterPro"/>
</dbReference>
<dbReference type="EMBL" id="PGTN01000007">
    <property type="protein sequence ID" value="PJF48714.1"/>
    <property type="molecule type" value="Genomic_DNA"/>
</dbReference>
<keyword evidence="2 7" id="KW-0820">tRNA-binding</keyword>
<keyword evidence="3 7" id="KW-0699">rRNA-binding</keyword>
<evidence type="ECO:0000313" key="10">
    <source>
        <dbReference type="Proteomes" id="UP000230790"/>
    </source>
</evidence>
<dbReference type="Pfam" id="PF00177">
    <property type="entry name" value="Ribosomal_S7"/>
    <property type="match status" value="1"/>
</dbReference>
<keyword evidence="6 7" id="KW-0687">Ribonucleoprotein</keyword>
<evidence type="ECO:0000259" key="8">
    <source>
        <dbReference type="Pfam" id="PF00177"/>
    </source>
</evidence>
<evidence type="ECO:0000256" key="2">
    <source>
        <dbReference type="ARBA" id="ARBA00022555"/>
    </source>
</evidence>
<proteinExistence type="inferred from homology"/>
<name>A0A2M8QG15_9CHLR</name>
<comment type="subunit">
    <text evidence="7">Part of the 30S ribosomal subunit. Contacts proteins S9 and S11.</text>
</comment>
<evidence type="ECO:0000256" key="7">
    <source>
        <dbReference type="HAMAP-Rule" id="MF_00480"/>
    </source>
</evidence>
<keyword evidence="4 7" id="KW-0694">RNA-binding</keyword>
<keyword evidence="5 7" id="KW-0689">Ribosomal protein</keyword>
<dbReference type="CDD" id="cd14869">
    <property type="entry name" value="uS7_Bacteria"/>
    <property type="match status" value="1"/>
</dbReference>
<comment type="caution">
    <text evidence="9">The sequence shown here is derived from an EMBL/GenBank/DDBJ whole genome shotgun (WGS) entry which is preliminary data.</text>
</comment>
<accession>A0A2M8QG15</accession>
<dbReference type="InterPro" id="IPR005717">
    <property type="entry name" value="Ribosomal_uS7_bac/org-type"/>
</dbReference>
<reference evidence="9 10" key="1">
    <citation type="submission" date="2017-11" db="EMBL/GenBank/DDBJ databases">
        <title>Evolution of Phototrophy in the Chloroflexi Phylum Driven by Horizontal Gene Transfer.</title>
        <authorList>
            <person name="Ward L.M."/>
            <person name="Hemp J."/>
            <person name="Shih P.M."/>
            <person name="Mcglynn S.E."/>
            <person name="Fischer W."/>
        </authorList>
    </citation>
    <scope>NUCLEOTIDE SEQUENCE [LARGE SCALE GENOMIC DNA]</scope>
    <source>
        <strain evidence="9">JP3_7</strain>
    </source>
</reference>
<dbReference type="GO" id="GO:0003735">
    <property type="term" value="F:structural constituent of ribosome"/>
    <property type="evidence" value="ECO:0007669"/>
    <property type="project" value="InterPro"/>
</dbReference>
<sequence>MPRRNSPPKRVVPPDIKYGSERVQRLINRIMMRGKKSTAQRIVYTSFAIVEDRAKKPAIQVFEEAIKNLLPAVEVKPRRVGGATLQVPVEVNPYRQESLAMRWLIHAARERPGKSMAEKLAAELLDAANNTGNAIKRREETHKAAEANRAFAHFRW</sequence>
<evidence type="ECO:0000256" key="1">
    <source>
        <dbReference type="ARBA" id="ARBA00007151"/>
    </source>
</evidence>
<dbReference type="NCBIfam" id="TIGR01029">
    <property type="entry name" value="rpsG_bact"/>
    <property type="match status" value="1"/>
</dbReference>
<feature type="domain" description="Small ribosomal subunit protein uS7" evidence="8">
    <location>
        <begin position="2"/>
        <end position="149"/>
    </location>
</feature>
<organism evidence="9 10">
    <name type="scientific">Candidatus Thermofonsia Clade 3 bacterium</name>
    <dbReference type="NCBI Taxonomy" id="2364212"/>
    <lineage>
        <taxon>Bacteria</taxon>
        <taxon>Bacillati</taxon>
        <taxon>Chloroflexota</taxon>
        <taxon>Candidatus Thermofontia</taxon>
        <taxon>Candidatus Thermofonsia Clade 3</taxon>
    </lineage>
</organism>
<protein>
    <recommendedName>
        <fullName evidence="7">Small ribosomal subunit protein uS7</fullName>
    </recommendedName>
</protein>
<dbReference type="Proteomes" id="UP000230790">
    <property type="component" value="Unassembled WGS sequence"/>
</dbReference>
<evidence type="ECO:0000256" key="5">
    <source>
        <dbReference type="ARBA" id="ARBA00022980"/>
    </source>
</evidence>